<evidence type="ECO:0000313" key="2">
    <source>
        <dbReference type="EMBL" id="SFJ75740.1"/>
    </source>
</evidence>
<feature type="compositionally biased region" description="Polar residues" evidence="1">
    <location>
        <begin position="113"/>
        <end position="125"/>
    </location>
</feature>
<accession>A0A1I3TYH6</accession>
<gene>
    <name evidence="2" type="ORF">SAMN04487991_2934</name>
</gene>
<proteinExistence type="predicted"/>
<dbReference type="EMBL" id="FORH01000005">
    <property type="protein sequence ID" value="SFJ75740.1"/>
    <property type="molecule type" value="Genomic_DNA"/>
</dbReference>
<protein>
    <submittedName>
        <fullName evidence="2">Uncharacterized protein</fullName>
    </submittedName>
</protein>
<dbReference type="OrthoDB" id="7858716at2"/>
<evidence type="ECO:0000313" key="3">
    <source>
        <dbReference type="Proteomes" id="UP000199630"/>
    </source>
</evidence>
<evidence type="ECO:0000256" key="1">
    <source>
        <dbReference type="SAM" id="MobiDB-lite"/>
    </source>
</evidence>
<dbReference type="Proteomes" id="UP000199630">
    <property type="component" value="Unassembled WGS sequence"/>
</dbReference>
<feature type="region of interest" description="Disordered" evidence="1">
    <location>
        <begin position="102"/>
        <end position="125"/>
    </location>
</feature>
<organism evidence="2 3">
    <name type="scientific">Celeribacter neptunius</name>
    <dbReference type="NCBI Taxonomy" id="588602"/>
    <lineage>
        <taxon>Bacteria</taxon>
        <taxon>Pseudomonadati</taxon>
        <taxon>Pseudomonadota</taxon>
        <taxon>Alphaproteobacteria</taxon>
        <taxon>Rhodobacterales</taxon>
        <taxon>Roseobacteraceae</taxon>
        <taxon>Celeribacter</taxon>
    </lineage>
</organism>
<name>A0A1I3TYH6_9RHOB</name>
<sequence length="125" mass="13848">MGIGPRYVGANEKKQTELEERIVERLLVDRQAPVDVLRDVMAGPDAPDPLEAVFALTTVASDMSTWHEEDLRELSEHCFQDAALFICELWAAGYELKAPEGVRRAMPSPASDPDQSFSSTTEPTE</sequence>
<dbReference type="AlphaFoldDB" id="A0A1I3TYH6"/>
<keyword evidence="3" id="KW-1185">Reference proteome</keyword>
<reference evidence="3" key="1">
    <citation type="submission" date="2016-10" db="EMBL/GenBank/DDBJ databases">
        <authorList>
            <person name="Varghese N."/>
            <person name="Submissions S."/>
        </authorList>
    </citation>
    <scope>NUCLEOTIDE SEQUENCE [LARGE SCALE GENOMIC DNA]</scope>
    <source>
        <strain evidence="3">DSM 26471</strain>
    </source>
</reference>